<accession>A0AA86NQX6</accession>
<comment type="caution">
    <text evidence="2">The sequence shown here is derived from an EMBL/GenBank/DDBJ whole genome shotgun (WGS) entry which is preliminary data.</text>
</comment>
<dbReference type="AlphaFoldDB" id="A0AA86NQX6"/>
<gene>
    <name evidence="2" type="ORF">HINF_LOCUS11863</name>
    <name evidence="3" type="ORF">HINF_LOCUS74101</name>
</gene>
<sequence length="226" mass="26054">MKSFQQKYSYKVHITSFVCQKSTWRQRRWQRSEQTWNNSPPLRTSSSRFDFLLTDGVTHGGSCGRGWSFGGNTFEGSLTARSSWLPMHLLEHQRPLALAVFRLDGLENLEDIGTIGFNTLGFTFGFLLYWLNVRHYQMRSGVVLSLMQMQLCLVARSRCYREIFASTSLRCPLFFELSNLTLLNFVQLAAFGRTSSRPSCRSVNLSACYNSEVCWKMQQQKKTGNH</sequence>
<evidence type="ECO:0000313" key="3">
    <source>
        <dbReference type="EMBL" id="CAL6106938.1"/>
    </source>
</evidence>
<keyword evidence="4" id="KW-1185">Reference proteome</keyword>
<keyword evidence="1" id="KW-1133">Transmembrane helix</keyword>
<proteinExistence type="predicted"/>
<evidence type="ECO:0000313" key="2">
    <source>
        <dbReference type="EMBL" id="CAI9924218.1"/>
    </source>
</evidence>
<dbReference type="EMBL" id="CAXDID020000622">
    <property type="protein sequence ID" value="CAL6106938.1"/>
    <property type="molecule type" value="Genomic_DNA"/>
</dbReference>
<reference evidence="3 4" key="2">
    <citation type="submission" date="2024-07" db="EMBL/GenBank/DDBJ databases">
        <authorList>
            <person name="Akdeniz Z."/>
        </authorList>
    </citation>
    <scope>NUCLEOTIDE SEQUENCE [LARGE SCALE GENOMIC DNA]</scope>
</reference>
<evidence type="ECO:0000313" key="4">
    <source>
        <dbReference type="Proteomes" id="UP001642409"/>
    </source>
</evidence>
<name>A0AA86NQX6_9EUKA</name>
<feature type="transmembrane region" description="Helical" evidence="1">
    <location>
        <begin position="112"/>
        <end position="131"/>
    </location>
</feature>
<keyword evidence="1" id="KW-0472">Membrane</keyword>
<dbReference type="EMBL" id="CATOUU010000308">
    <property type="protein sequence ID" value="CAI9924218.1"/>
    <property type="molecule type" value="Genomic_DNA"/>
</dbReference>
<dbReference type="Proteomes" id="UP001642409">
    <property type="component" value="Unassembled WGS sequence"/>
</dbReference>
<reference evidence="2" key="1">
    <citation type="submission" date="2023-06" db="EMBL/GenBank/DDBJ databases">
        <authorList>
            <person name="Kurt Z."/>
        </authorList>
    </citation>
    <scope>NUCLEOTIDE SEQUENCE</scope>
</reference>
<organism evidence="2">
    <name type="scientific">Hexamita inflata</name>
    <dbReference type="NCBI Taxonomy" id="28002"/>
    <lineage>
        <taxon>Eukaryota</taxon>
        <taxon>Metamonada</taxon>
        <taxon>Diplomonadida</taxon>
        <taxon>Hexamitidae</taxon>
        <taxon>Hexamitinae</taxon>
        <taxon>Hexamita</taxon>
    </lineage>
</organism>
<evidence type="ECO:0000256" key="1">
    <source>
        <dbReference type="SAM" id="Phobius"/>
    </source>
</evidence>
<protein>
    <submittedName>
        <fullName evidence="3">Hypothetical_protein</fullName>
    </submittedName>
</protein>
<keyword evidence="1" id="KW-0812">Transmembrane</keyword>